<reference evidence="2" key="1">
    <citation type="submission" date="2021-02" db="EMBL/GenBank/DDBJ databases">
        <authorList>
            <person name="Dougan E. K."/>
            <person name="Rhodes N."/>
            <person name="Thang M."/>
            <person name="Chan C."/>
        </authorList>
    </citation>
    <scope>NUCLEOTIDE SEQUENCE</scope>
</reference>
<proteinExistence type="predicted"/>
<dbReference type="EMBL" id="CAJNNW010028577">
    <property type="protein sequence ID" value="CAE8696794.1"/>
    <property type="molecule type" value="Genomic_DNA"/>
</dbReference>
<feature type="region of interest" description="Disordered" evidence="1">
    <location>
        <begin position="38"/>
        <end position="57"/>
    </location>
</feature>
<evidence type="ECO:0000313" key="3">
    <source>
        <dbReference type="Proteomes" id="UP000626109"/>
    </source>
</evidence>
<feature type="compositionally biased region" description="Basic and acidic residues" evidence="1">
    <location>
        <begin position="96"/>
        <end position="123"/>
    </location>
</feature>
<sequence>MPDRTTREQQQQQPTCNEQCPLPTEQSLATLQSCNGGEACVTDSRRQPEEEASMDSQALAMVWDKPEAEDEELKGDCSRSSYSTRKSVDEPALEPQPKDSPRKQGFHDKLKAIVEAELKKHEDEDQDDEPVETLHTAEPSVASFDPTTADGQDTEGVRNEDEEGTSVNSSVRTDTTGVDDCELSDESPLPSAINRPQAGQEGMPRSETLLHMIEQNVLNRTIVITVPEGMDHTRVVNFNFEAQLMKVTIPDGYVAGQQVQITVPTGKRPPLERNVVQAWHRGHQHFPDRHCVMEPLKHCCRVVSQISLDHPEFKQRYALYGMLQGKSMHPLLPDMPEENEENVSDFEAEMMEPEAVRH</sequence>
<evidence type="ECO:0000313" key="2">
    <source>
        <dbReference type="EMBL" id="CAE8696794.1"/>
    </source>
</evidence>
<name>A0A813KCR3_POLGL</name>
<feature type="region of interest" description="Disordered" evidence="1">
    <location>
        <begin position="1"/>
        <end position="21"/>
    </location>
</feature>
<dbReference type="Proteomes" id="UP000626109">
    <property type="component" value="Unassembled WGS sequence"/>
</dbReference>
<evidence type="ECO:0000256" key="1">
    <source>
        <dbReference type="SAM" id="MobiDB-lite"/>
    </source>
</evidence>
<gene>
    <name evidence="2" type="ORF">PGLA2088_LOCUS29986</name>
</gene>
<protein>
    <submittedName>
        <fullName evidence="2">Uncharacterized protein</fullName>
    </submittedName>
</protein>
<comment type="caution">
    <text evidence="2">The sequence shown here is derived from an EMBL/GenBank/DDBJ whole genome shotgun (WGS) entry which is preliminary data.</text>
</comment>
<organism evidence="2 3">
    <name type="scientific">Polarella glacialis</name>
    <name type="common">Dinoflagellate</name>
    <dbReference type="NCBI Taxonomy" id="89957"/>
    <lineage>
        <taxon>Eukaryota</taxon>
        <taxon>Sar</taxon>
        <taxon>Alveolata</taxon>
        <taxon>Dinophyceae</taxon>
        <taxon>Suessiales</taxon>
        <taxon>Suessiaceae</taxon>
        <taxon>Polarella</taxon>
    </lineage>
</organism>
<dbReference type="AlphaFoldDB" id="A0A813KCR3"/>
<feature type="region of interest" description="Disordered" evidence="1">
    <location>
        <begin position="64"/>
        <end position="203"/>
    </location>
</feature>
<feature type="compositionally biased region" description="Polar residues" evidence="1">
    <location>
        <begin position="165"/>
        <end position="176"/>
    </location>
</feature>
<feature type="compositionally biased region" description="Low complexity" evidence="1">
    <location>
        <begin position="8"/>
        <end position="21"/>
    </location>
</feature>
<accession>A0A813KCR3</accession>